<dbReference type="PANTHER" id="PTHR43711">
    <property type="entry name" value="TWO-COMPONENT HISTIDINE KINASE"/>
    <property type="match status" value="1"/>
</dbReference>
<evidence type="ECO:0000256" key="10">
    <source>
        <dbReference type="SAM" id="Phobius"/>
    </source>
</evidence>
<dbReference type="FunFam" id="1.10.287.130:FF:000001">
    <property type="entry name" value="Two-component sensor histidine kinase"/>
    <property type="match status" value="1"/>
</dbReference>
<dbReference type="InterPro" id="IPR004358">
    <property type="entry name" value="Sig_transdc_His_kin-like_C"/>
</dbReference>
<comment type="caution">
    <text evidence="12">The sequence shown here is derived from an EMBL/GenBank/DDBJ whole genome shotgun (WGS) entry which is preliminary data.</text>
</comment>
<accession>A0A9D1PZR4</accession>
<dbReference type="Pfam" id="PF02518">
    <property type="entry name" value="HATPase_c"/>
    <property type="match status" value="1"/>
</dbReference>
<dbReference type="Pfam" id="PF00512">
    <property type="entry name" value="HisKA"/>
    <property type="match status" value="1"/>
</dbReference>
<dbReference type="GO" id="GO:0000155">
    <property type="term" value="F:phosphorelay sensor kinase activity"/>
    <property type="evidence" value="ECO:0007669"/>
    <property type="project" value="InterPro"/>
</dbReference>
<comment type="catalytic activity">
    <reaction evidence="1">
        <text>ATP + protein L-histidine = ADP + protein N-phospho-L-histidine.</text>
        <dbReference type="EC" id="2.7.13.3"/>
    </reaction>
</comment>
<reference evidence="12" key="1">
    <citation type="journal article" date="2021" name="PeerJ">
        <title>Extensive microbial diversity within the chicken gut microbiome revealed by metagenomics and culture.</title>
        <authorList>
            <person name="Gilroy R."/>
            <person name="Ravi A."/>
            <person name="Getino M."/>
            <person name="Pursley I."/>
            <person name="Horton D.L."/>
            <person name="Alikhan N.F."/>
            <person name="Baker D."/>
            <person name="Gharbi K."/>
            <person name="Hall N."/>
            <person name="Watson M."/>
            <person name="Adriaenssens E.M."/>
            <person name="Foster-Nyarko E."/>
            <person name="Jarju S."/>
            <person name="Secka A."/>
            <person name="Antonio M."/>
            <person name="Oren A."/>
            <person name="Chaudhuri R.R."/>
            <person name="La Ragione R."/>
            <person name="Hildebrand F."/>
            <person name="Pallen M.J."/>
        </authorList>
    </citation>
    <scope>NUCLEOTIDE SEQUENCE</scope>
    <source>
        <strain evidence="12">12435</strain>
    </source>
</reference>
<dbReference type="SMART" id="SM00388">
    <property type="entry name" value="HisKA"/>
    <property type="match status" value="1"/>
</dbReference>
<dbReference type="SUPFAM" id="SSF47384">
    <property type="entry name" value="Homodimeric domain of signal transducing histidine kinase"/>
    <property type="match status" value="1"/>
</dbReference>
<dbReference type="InterPro" id="IPR003594">
    <property type="entry name" value="HATPase_dom"/>
</dbReference>
<evidence type="ECO:0000256" key="1">
    <source>
        <dbReference type="ARBA" id="ARBA00000085"/>
    </source>
</evidence>
<keyword evidence="7" id="KW-0902">Two-component regulatory system</keyword>
<evidence type="ECO:0000259" key="11">
    <source>
        <dbReference type="PROSITE" id="PS50109"/>
    </source>
</evidence>
<protein>
    <recommendedName>
        <fullName evidence="3">histidine kinase</fullName>
        <ecNumber evidence="3">2.7.13.3</ecNumber>
    </recommendedName>
</protein>
<feature type="compositionally biased region" description="Low complexity" evidence="9">
    <location>
        <begin position="9"/>
        <end position="21"/>
    </location>
</feature>
<evidence type="ECO:0000256" key="6">
    <source>
        <dbReference type="ARBA" id="ARBA00022777"/>
    </source>
</evidence>
<dbReference type="Gene3D" id="1.10.287.130">
    <property type="match status" value="1"/>
</dbReference>
<dbReference type="CDD" id="cd00075">
    <property type="entry name" value="HATPase"/>
    <property type="match status" value="1"/>
</dbReference>
<evidence type="ECO:0000256" key="8">
    <source>
        <dbReference type="ARBA" id="ARBA00023136"/>
    </source>
</evidence>
<keyword evidence="5" id="KW-0808">Transferase</keyword>
<evidence type="ECO:0000256" key="2">
    <source>
        <dbReference type="ARBA" id="ARBA00004370"/>
    </source>
</evidence>
<feature type="region of interest" description="Disordered" evidence="9">
    <location>
        <begin position="1"/>
        <end position="48"/>
    </location>
</feature>
<dbReference type="InterPro" id="IPR050736">
    <property type="entry name" value="Sensor_HK_Regulatory"/>
</dbReference>
<dbReference type="PANTHER" id="PTHR43711:SF1">
    <property type="entry name" value="HISTIDINE KINASE 1"/>
    <property type="match status" value="1"/>
</dbReference>
<evidence type="ECO:0000313" key="12">
    <source>
        <dbReference type="EMBL" id="HIW02206.1"/>
    </source>
</evidence>
<evidence type="ECO:0000256" key="7">
    <source>
        <dbReference type="ARBA" id="ARBA00023012"/>
    </source>
</evidence>
<dbReference type="InterPro" id="IPR036890">
    <property type="entry name" value="HATPase_C_sf"/>
</dbReference>
<dbReference type="EMBL" id="DXHS01000045">
    <property type="protein sequence ID" value="HIW02206.1"/>
    <property type="molecule type" value="Genomic_DNA"/>
</dbReference>
<feature type="transmembrane region" description="Helical" evidence="10">
    <location>
        <begin position="235"/>
        <end position="261"/>
    </location>
</feature>
<dbReference type="FunFam" id="3.30.565.10:FF:000006">
    <property type="entry name" value="Sensor histidine kinase WalK"/>
    <property type="match status" value="1"/>
</dbReference>
<dbReference type="InterPro" id="IPR003661">
    <property type="entry name" value="HisK_dim/P_dom"/>
</dbReference>
<dbReference type="EC" id="2.7.13.3" evidence="3"/>
<dbReference type="PRINTS" id="PR00344">
    <property type="entry name" value="BCTRLSENSOR"/>
</dbReference>
<dbReference type="AlphaFoldDB" id="A0A9D1PZR4"/>
<dbReference type="InterPro" id="IPR036097">
    <property type="entry name" value="HisK_dim/P_sf"/>
</dbReference>
<dbReference type="Proteomes" id="UP000823990">
    <property type="component" value="Unassembled WGS sequence"/>
</dbReference>
<keyword evidence="4" id="KW-0597">Phosphoprotein</keyword>
<dbReference type="InterPro" id="IPR005467">
    <property type="entry name" value="His_kinase_dom"/>
</dbReference>
<comment type="subcellular location">
    <subcellularLocation>
        <location evidence="2">Membrane</location>
    </subcellularLocation>
</comment>
<dbReference type="PROSITE" id="PS50109">
    <property type="entry name" value="HIS_KIN"/>
    <property type="match status" value="1"/>
</dbReference>
<dbReference type="CDD" id="cd00082">
    <property type="entry name" value="HisKA"/>
    <property type="match status" value="1"/>
</dbReference>
<keyword evidence="6 12" id="KW-0418">Kinase</keyword>
<keyword evidence="8 10" id="KW-0472">Membrane</keyword>
<evidence type="ECO:0000256" key="4">
    <source>
        <dbReference type="ARBA" id="ARBA00022553"/>
    </source>
</evidence>
<evidence type="ECO:0000313" key="13">
    <source>
        <dbReference type="Proteomes" id="UP000823990"/>
    </source>
</evidence>
<dbReference type="SMART" id="SM00387">
    <property type="entry name" value="HATPase_c"/>
    <property type="match status" value="1"/>
</dbReference>
<dbReference type="Gene3D" id="3.30.565.10">
    <property type="entry name" value="Histidine kinase-like ATPase, C-terminal domain"/>
    <property type="match status" value="1"/>
</dbReference>
<proteinExistence type="predicted"/>
<gene>
    <name evidence="12" type="ORF">H9892_02575</name>
</gene>
<sequence length="536" mass="59660">MEDKKQDTDIALTDAADAAPAESKPEGKHGLVFSPASGSEEPVTDAEPEKKGFRGVLRSIRFNLWGLFMLMTLFVLGIVWIFEIIFYSTFYVIFQRSDISKLGDMFTSEYMQALDDEADIETLETLIGDYARENNVNIMVFRLDDYGEPDDVLSATVSGVQAAGMADELFDYYLENIGYETPLVADTTSLAEVEESLVIYGYMTSVYDVSVGISRDTYIYLSSELPSFSGARNTLAAQLTVITVSCLIVAAVVAFFGSGVAAKPMRELARRVRAKRRGKRKPLPVNTKFTEVNELSGAFNYAFEEAEKNNRFRRDLLANVSHDMKTPLTMIRAYSEMIRDISGGNKEKSAKQAQVIIDETDRLTALINEVVELSKLESGFMQLNVSEFDLSARVAETIKRFGIMKEKGYKLESDVQPGLLVRGDGDKIDRVVYNLIGNALNYTGADKRVIVRCRAEGGVARVEVEDTGKGMTEEELRTVWDKYYRLAQDKRRVVGSGLGLSIVKSILELHKTTFGVESEKGAGSVFWFELPLALNS</sequence>
<dbReference type="SUPFAM" id="SSF55874">
    <property type="entry name" value="ATPase domain of HSP90 chaperone/DNA topoisomerase II/histidine kinase"/>
    <property type="match status" value="1"/>
</dbReference>
<organism evidence="12 13">
    <name type="scientific">Candidatus Protoclostridium stercorigallinarum</name>
    <dbReference type="NCBI Taxonomy" id="2838741"/>
    <lineage>
        <taxon>Bacteria</taxon>
        <taxon>Bacillati</taxon>
        <taxon>Bacillota</taxon>
        <taxon>Clostridia</taxon>
        <taxon>Candidatus Protoclostridium</taxon>
    </lineage>
</organism>
<dbReference type="GO" id="GO:0016020">
    <property type="term" value="C:membrane"/>
    <property type="evidence" value="ECO:0007669"/>
    <property type="project" value="UniProtKB-SubCell"/>
</dbReference>
<evidence type="ECO:0000256" key="5">
    <source>
        <dbReference type="ARBA" id="ARBA00022679"/>
    </source>
</evidence>
<keyword evidence="10" id="KW-0812">Transmembrane</keyword>
<keyword evidence="10" id="KW-1133">Transmembrane helix</keyword>
<evidence type="ECO:0000256" key="9">
    <source>
        <dbReference type="SAM" id="MobiDB-lite"/>
    </source>
</evidence>
<name>A0A9D1PZR4_9FIRM</name>
<feature type="domain" description="Histidine kinase" evidence="11">
    <location>
        <begin position="319"/>
        <end position="534"/>
    </location>
</feature>
<reference evidence="12" key="2">
    <citation type="submission" date="2021-04" db="EMBL/GenBank/DDBJ databases">
        <authorList>
            <person name="Gilroy R."/>
        </authorList>
    </citation>
    <scope>NUCLEOTIDE SEQUENCE</scope>
    <source>
        <strain evidence="12">12435</strain>
    </source>
</reference>
<feature type="transmembrane region" description="Helical" evidence="10">
    <location>
        <begin position="64"/>
        <end position="94"/>
    </location>
</feature>
<evidence type="ECO:0000256" key="3">
    <source>
        <dbReference type="ARBA" id="ARBA00012438"/>
    </source>
</evidence>